<dbReference type="InterPro" id="IPR036974">
    <property type="entry name" value="PUA_sf"/>
</dbReference>
<dbReference type="Gene3D" id="3.30.2350.10">
    <property type="entry name" value="Pseudouridine synthase"/>
    <property type="match status" value="1"/>
</dbReference>
<dbReference type="EMBL" id="AP025592">
    <property type="protein sequence ID" value="BDG08316.1"/>
    <property type="molecule type" value="Genomic_DNA"/>
</dbReference>
<comment type="function">
    <text evidence="5">Responsible for synthesis of pseudouridine from uracil-55 in the psi GC loop of transfer RNAs.</text>
</comment>
<gene>
    <name evidence="5 9" type="primary">truB</name>
    <name evidence="9" type="ORF">AMPC_14290</name>
</gene>
<dbReference type="HAMAP" id="MF_01080">
    <property type="entry name" value="TruB_bact"/>
    <property type="match status" value="1"/>
</dbReference>
<evidence type="ECO:0000259" key="7">
    <source>
        <dbReference type="Pfam" id="PF09142"/>
    </source>
</evidence>
<dbReference type="RefSeq" id="WP_248345499.1">
    <property type="nucleotide sequence ID" value="NZ_AP025592.1"/>
</dbReference>
<dbReference type="Pfam" id="PF09142">
    <property type="entry name" value="TruB_C"/>
    <property type="match status" value="1"/>
</dbReference>
<sequence length="300" mass="31947">MTTGVLVVDKPAGPTSFDVVRRVSRLFGREKAGHTGTLDPAATGVLGVCLGEAVKLQRFLMEGDKAYEALVAFGASTTTEDAEGELVEVRDPAGLDEARVRAALPAFVGELRQVPPMYSAVRVDGRRLHESARRGEEVAREPRTVRVDALELLGFEPPREGRAMARLRVACGKGTYVRTLAVDLGRALGLPAHLAALRRTAAGPFRLEQSIPLEEAERLGRETPAALAARLVPLEAALGFLPAVRLSEGEARDLRHGRLLPLPEVPPGYSVALGPGGEVLAVCEPSGGRLKPVRVLQGTN</sequence>
<dbReference type="InterPro" id="IPR015225">
    <property type="entry name" value="tRNA_psdUridine_synth_fam2_C"/>
</dbReference>
<keyword evidence="10" id="KW-1185">Reference proteome</keyword>
<organism evidence="9 10">
    <name type="scientific">Anaeromyxobacter paludicola</name>
    <dbReference type="NCBI Taxonomy" id="2918171"/>
    <lineage>
        <taxon>Bacteria</taxon>
        <taxon>Pseudomonadati</taxon>
        <taxon>Myxococcota</taxon>
        <taxon>Myxococcia</taxon>
        <taxon>Myxococcales</taxon>
        <taxon>Cystobacterineae</taxon>
        <taxon>Anaeromyxobacteraceae</taxon>
        <taxon>Anaeromyxobacter</taxon>
    </lineage>
</organism>
<feature type="domain" description="tRNA pseudouridine synthase II TruB subfamily 2 C-terminal" evidence="7">
    <location>
        <begin position="242"/>
        <end position="296"/>
    </location>
</feature>
<dbReference type="Pfam" id="PF01509">
    <property type="entry name" value="TruB_N"/>
    <property type="match status" value="1"/>
</dbReference>
<evidence type="ECO:0000259" key="8">
    <source>
        <dbReference type="Pfam" id="PF16198"/>
    </source>
</evidence>
<keyword evidence="3 5" id="KW-0819">tRNA processing</keyword>
<evidence type="ECO:0000256" key="1">
    <source>
        <dbReference type="ARBA" id="ARBA00000385"/>
    </source>
</evidence>
<dbReference type="EC" id="5.4.99.25" evidence="5"/>
<feature type="domain" description="tRNA pseudouridylate synthase B C-terminal" evidence="8">
    <location>
        <begin position="178"/>
        <end position="238"/>
    </location>
</feature>
<evidence type="ECO:0000256" key="2">
    <source>
        <dbReference type="ARBA" id="ARBA00005642"/>
    </source>
</evidence>
<evidence type="ECO:0000256" key="3">
    <source>
        <dbReference type="ARBA" id="ARBA00022694"/>
    </source>
</evidence>
<evidence type="ECO:0000256" key="5">
    <source>
        <dbReference type="HAMAP-Rule" id="MF_01080"/>
    </source>
</evidence>
<reference evidence="10" key="1">
    <citation type="journal article" date="2022" name="Int. J. Syst. Evol. Microbiol.">
        <title>Anaeromyxobacter oryzae sp. nov., Anaeromyxobacter diazotrophicus sp. nov. and Anaeromyxobacter paludicola sp. nov., isolated from paddy soils.</title>
        <authorList>
            <person name="Itoh H."/>
            <person name="Xu Z."/>
            <person name="Mise K."/>
            <person name="Masuda Y."/>
            <person name="Ushijima N."/>
            <person name="Hayakawa C."/>
            <person name="Shiratori Y."/>
            <person name="Senoo K."/>
        </authorList>
    </citation>
    <scope>NUCLEOTIDE SEQUENCE [LARGE SCALE GENOMIC DNA]</scope>
    <source>
        <strain evidence="10">Red630</strain>
    </source>
</reference>
<dbReference type="PANTHER" id="PTHR13767:SF2">
    <property type="entry name" value="PSEUDOURIDYLATE SYNTHASE TRUB1"/>
    <property type="match status" value="1"/>
</dbReference>
<proteinExistence type="inferred from homology"/>
<dbReference type="PANTHER" id="PTHR13767">
    <property type="entry name" value="TRNA-PSEUDOURIDINE SYNTHASE"/>
    <property type="match status" value="1"/>
</dbReference>
<dbReference type="Pfam" id="PF16198">
    <property type="entry name" value="TruB_C_2"/>
    <property type="match status" value="1"/>
</dbReference>
<evidence type="ECO:0000313" key="10">
    <source>
        <dbReference type="Proteomes" id="UP001162734"/>
    </source>
</evidence>
<dbReference type="Gene3D" id="2.30.130.10">
    <property type="entry name" value="PUA domain"/>
    <property type="match status" value="1"/>
</dbReference>
<dbReference type="NCBIfam" id="TIGR00431">
    <property type="entry name" value="TruB"/>
    <property type="match status" value="1"/>
</dbReference>
<comment type="similarity">
    <text evidence="2 5">Belongs to the pseudouridine synthase TruB family. Type 1 subfamily.</text>
</comment>
<accession>A0ABM7X8Z7</accession>
<dbReference type="InterPro" id="IPR015947">
    <property type="entry name" value="PUA-like_sf"/>
</dbReference>
<dbReference type="InterPro" id="IPR002501">
    <property type="entry name" value="PsdUridine_synth_N"/>
</dbReference>
<dbReference type="InterPro" id="IPR020103">
    <property type="entry name" value="PsdUridine_synth_cat_dom_sf"/>
</dbReference>
<dbReference type="Proteomes" id="UP001162734">
    <property type="component" value="Chromosome"/>
</dbReference>
<feature type="active site" description="Nucleophile" evidence="5">
    <location>
        <position position="39"/>
    </location>
</feature>
<keyword evidence="4 5" id="KW-0413">Isomerase</keyword>
<dbReference type="InterPro" id="IPR032819">
    <property type="entry name" value="TruB_C"/>
</dbReference>
<comment type="catalytic activity">
    <reaction evidence="1 5">
        <text>uridine(55) in tRNA = pseudouridine(55) in tRNA</text>
        <dbReference type="Rhea" id="RHEA:42532"/>
        <dbReference type="Rhea" id="RHEA-COMP:10101"/>
        <dbReference type="Rhea" id="RHEA-COMP:10102"/>
        <dbReference type="ChEBI" id="CHEBI:65314"/>
        <dbReference type="ChEBI" id="CHEBI:65315"/>
        <dbReference type="EC" id="5.4.99.25"/>
    </reaction>
</comment>
<dbReference type="InterPro" id="IPR014780">
    <property type="entry name" value="tRNA_psdUridine_synth_TruB"/>
</dbReference>
<feature type="domain" description="Pseudouridine synthase II N-terminal" evidence="6">
    <location>
        <begin position="25"/>
        <end position="177"/>
    </location>
</feature>
<evidence type="ECO:0000313" key="9">
    <source>
        <dbReference type="EMBL" id="BDG08316.1"/>
    </source>
</evidence>
<evidence type="ECO:0000259" key="6">
    <source>
        <dbReference type="Pfam" id="PF01509"/>
    </source>
</evidence>
<dbReference type="SUPFAM" id="SSF88697">
    <property type="entry name" value="PUA domain-like"/>
    <property type="match status" value="1"/>
</dbReference>
<protein>
    <recommendedName>
        <fullName evidence="5">tRNA pseudouridine synthase B</fullName>
        <ecNumber evidence="5">5.4.99.25</ecNumber>
    </recommendedName>
    <alternativeName>
        <fullName evidence="5">tRNA pseudouridine(55) synthase</fullName>
        <shortName evidence="5">Psi55 synthase</shortName>
    </alternativeName>
    <alternativeName>
        <fullName evidence="5">tRNA pseudouridylate synthase</fullName>
    </alternativeName>
    <alternativeName>
        <fullName evidence="5">tRNA-uridine isomerase</fullName>
    </alternativeName>
</protein>
<dbReference type="SUPFAM" id="SSF55120">
    <property type="entry name" value="Pseudouridine synthase"/>
    <property type="match status" value="1"/>
</dbReference>
<evidence type="ECO:0000256" key="4">
    <source>
        <dbReference type="ARBA" id="ARBA00023235"/>
    </source>
</evidence>
<dbReference type="CDD" id="cd02573">
    <property type="entry name" value="PseudoU_synth_EcTruB"/>
    <property type="match status" value="1"/>
</dbReference>
<name>A0ABM7X8Z7_9BACT</name>